<dbReference type="InParanoid" id="B8BS47"/>
<dbReference type="InterPro" id="IPR001878">
    <property type="entry name" value="Znf_CCHC"/>
</dbReference>
<feature type="domain" description="CCHC-type" evidence="3">
    <location>
        <begin position="348"/>
        <end position="363"/>
    </location>
</feature>
<dbReference type="SMART" id="SM00343">
    <property type="entry name" value="ZnF_C2HC"/>
    <property type="match status" value="2"/>
</dbReference>
<evidence type="ECO:0000259" key="3">
    <source>
        <dbReference type="PROSITE" id="PS50158"/>
    </source>
</evidence>
<organism evidence="4 5">
    <name type="scientific">Thalassiosira pseudonana</name>
    <name type="common">Marine diatom</name>
    <name type="synonym">Cyclotella nana</name>
    <dbReference type="NCBI Taxonomy" id="35128"/>
    <lineage>
        <taxon>Eukaryota</taxon>
        <taxon>Sar</taxon>
        <taxon>Stramenopiles</taxon>
        <taxon>Ochrophyta</taxon>
        <taxon>Bacillariophyta</taxon>
        <taxon>Coscinodiscophyceae</taxon>
        <taxon>Thalassiosirophycidae</taxon>
        <taxon>Thalassiosirales</taxon>
        <taxon>Thalassiosiraceae</taxon>
        <taxon>Thalassiosira</taxon>
    </lineage>
</organism>
<dbReference type="RefSeq" id="XP_002287017.1">
    <property type="nucleotide sequence ID" value="XM_002286981.1"/>
</dbReference>
<dbReference type="Pfam" id="PF00098">
    <property type="entry name" value="zf-CCHC"/>
    <property type="match status" value="1"/>
</dbReference>
<dbReference type="PaxDb" id="35128-Thaps1856"/>
<dbReference type="GO" id="GO:2000767">
    <property type="term" value="P:positive regulation of cytoplasmic translation"/>
    <property type="evidence" value="ECO:0000318"/>
    <property type="project" value="GO_Central"/>
</dbReference>
<dbReference type="SUPFAM" id="SSF57756">
    <property type="entry name" value="Retrovirus zinc finger-like domains"/>
    <property type="match status" value="1"/>
</dbReference>
<reference evidence="4 5" key="2">
    <citation type="journal article" date="2008" name="Nature">
        <title>The Phaeodactylum genome reveals the evolutionary history of diatom genomes.</title>
        <authorList>
            <person name="Bowler C."/>
            <person name="Allen A.E."/>
            <person name="Badger J.H."/>
            <person name="Grimwood J."/>
            <person name="Jabbari K."/>
            <person name="Kuo A."/>
            <person name="Maheswari U."/>
            <person name="Martens C."/>
            <person name="Maumus F."/>
            <person name="Otillar R.P."/>
            <person name="Rayko E."/>
            <person name="Salamov A."/>
            <person name="Vandepoele K."/>
            <person name="Beszteri B."/>
            <person name="Gruber A."/>
            <person name="Heijde M."/>
            <person name="Katinka M."/>
            <person name="Mock T."/>
            <person name="Valentin K."/>
            <person name="Verret F."/>
            <person name="Berges J.A."/>
            <person name="Brownlee C."/>
            <person name="Cadoret J.P."/>
            <person name="Chiovitti A."/>
            <person name="Choi C.J."/>
            <person name="Coesel S."/>
            <person name="De Martino A."/>
            <person name="Detter J.C."/>
            <person name="Durkin C."/>
            <person name="Falciatore A."/>
            <person name="Fournet J."/>
            <person name="Haruta M."/>
            <person name="Huysman M.J."/>
            <person name="Jenkins B.D."/>
            <person name="Jiroutova K."/>
            <person name="Jorgensen R.E."/>
            <person name="Joubert Y."/>
            <person name="Kaplan A."/>
            <person name="Kroger N."/>
            <person name="Kroth P.G."/>
            <person name="La Roche J."/>
            <person name="Lindquist E."/>
            <person name="Lommer M."/>
            <person name="Martin-Jezequel V."/>
            <person name="Lopez P.J."/>
            <person name="Lucas S."/>
            <person name="Mangogna M."/>
            <person name="McGinnis K."/>
            <person name="Medlin L.K."/>
            <person name="Montsant A."/>
            <person name="Oudot-Le Secq M.P."/>
            <person name="Napoli C."/>
            <person name="Obornik M."/>
            <person name="Parker M.S."/>
            <person name="Petit J.L."/>
            <person name="Porcel B.M."/>
            <person name="Poulsen N."/>
            <person name="Robison M."/>
            <person name="Rychlewski L."/>
            <person name="Rynearson T.A."/>
            <person name="Schmutz J."/>
            <person name="Shapiro H."/>
            <person name="Siaut M."/>
            <person name="Stanley M."/>
            <person name="Sussman M.R."/>
            <person name="Taylor A.R."/>
            <person name="Vardi A."/>
            <person name="von Dassow P."/>
            <person name="Vyverman W."/>
            <person name="Willis A."/>
            <person name="Wyrwicz L.S."/>
            <person name="Rokhsar D.S."/>
            <person name="Weissenbach J."/>
            <person name="Armbrust E.V."/>
            <person name="Green B.R."/>
            <person name="Van de Peer Y."/>
            <person name="Grigoriev I.V."/>
        </authorList>
    </citation>
    <scope>NUCLEOTIDE SEQUENCE [LARGE SCALE GENOMIC DNA]</scope>
    <source>
        <strain evidence="4 5">CCMP1335</strain>
    </source>
</reference>
<dbReference type="EMBL" id="CM000638">
    <property type="protein sequence ID" value="EED96658.1"/>
    <property type="molecule type" value="Genomic_DNA"/>
</dbReference>
<feature type="compositionally biased region" description="Polar residues" evidence="2">
    <location>
        <begin position="48"/>
        <end position="59"/>
    </location>
</feature>
<dbReference type="GO" id="GO:0003729">
    <property type="term" value="F:mRNA binding"/>
    <property type="evidence" value="ECO:0000318"/>
    <property type="project" value="GO_Central"/>
</dbReference>
<dbReference type="InterPro" id="IPR025714">
    <property type="entry name" value="Methyltranfer_dom"/>
</dbReference>
<dbReference type="GeneID" id="7447607"/>
<protein>
    <recommendedName>
        <fullName evidence="3">CCHC-type domain-containing protein</fullName>
    </recommendedName>
</protein>
<keyword evidence="5" id="KW-1185">Reference proteome</keyword>
<dbReference type="GO" id="GO:0003727">
    <property type="term" value="F:single-stranded RNA binding"/>
    <property type="evidence" value="ECO:0000318"/>
    <property type="project" value="GO_Central"/>
</dbReference>
<dbReference type="HOGENOM" id="CLU_600658_0_0_1"/>
<dbReference type="Proteomes" id="UP000001449">
    <property type="component" value="Chromosome 1"/>
</dbReference>
<evidence type="ECO:0000313" key="5">
    <source>
        <dbReference type="Proteomes" id="UP000001449"/>
    </source>
</evidence>
<dbReference type="GO" id="GO:0005737">
    <property type="term" value="C:cytoplasm"/>
    <property type="evidence" value="ECO:0000318"/>
    <property type="project" value="GO_Central"/>
</dbReference>
<dbReference type="PROSITE" id="PS50158">
    <property type="entry name" value="ZF_CCHC"/>
    <property type="match status" value="1"/>
</dbReference>
<keyword evidence="1" id="KW-0862">Zinc</keyword>
<dbReference type="GO" id="GO:0008270">
    <property type="term" value="F:zinc ion binding"/>
    <property type="evidence" value="ECO:0007669"/>
    <property type="project" value="UniProtKB-KW"/>
</dbReference>
<gene>
    <name evidence="4" type="ORF">THAPSDRAFT_1856</name>
</gene>
<name>B8BS47_THAPS</name>
<accession>B8BS47</accession>
<dbReference type="KEGG" id="tps:THAPSDRAFT_1856"/>
<dbReference type="AlphaFoldDB" id="B8BS47"/>
<dbReference type="Pfam" id="PF13679">
    <property type="entry name" value="Methyltransf_32"/>
    <property type="match status" value="1"/>
</dbReference>
<keyword evidence="1" id="KW-0863">Zinc-finger</keyword>
<dbReference type="GO" id="GO:0045182">
    <property type="term" value="F:translation regulator activity"/>
    <property type="evidence" value="ECO:0000318"/>
    <property type="project" value="GO_Central"/>
</dbReference>
<dbReference type="InterPro" id="IPR036875">
    <property type="entry name" value="Znf_CCHC_sf"/>
</dbReference>
<dbReference type="OMA" id="CLAPCCM"/>
<feature type="region of interest" description="Disordered" evidence="2">
    <location>
        <begin position="1"/>
        <end position="22"/>
    </location>
</feature>
<sequence>MAETVESSNDAVNESNENKWKVGDGSKWRVWDVIDELESSSKSRDANNSDTSVSSSFPSNDKLRKQVVAILKEWGDEWAGKSGWQTLLNKKSLMHEMEESVVALQIFNDWIEQRQTKATNNAVLPPVTLVDVCCGKGIFSMLASYFYRGKISIVSDIIMIDKQTSIDWNHISASNDKAKDDERPMIETWGGCNLHEIDQVVERLEKHTNSTNKGQLALIGIHLCKLLSPSCVGVVNALGRDNAPFLCLAPCCMPRVVLASNENKRKKKGKSEKEDLVVSVRKYETFEERQSRYEANVRRDGAKKRKFADEPCYLCSEVGHPVRKCSRLPADETERLEIFQQASALIPCWKCGELGHIRAHCPSTQDRAKPPLTLPPTLDLDVASILRTHHDDGEDNGTRKPPFDTYCDLLSTAIQRDDIKVLDVGFVNNSAQHDNNANKDNWNRGRKSIYISASSV</sequence>
<proteinExistence type="predicted"/>
<evidence type="ECO:0000256" key="1">
    <source>
        <dbReference type="PROSITE-ProRule" id="PRU00047"/>
    </source>
</evidence>
<feature type="region of interest" description="Disordered" evidence="2">
    <location>
        <begin position="38"/>
        <end position="59"/>
    </location>
</feature>
<dbReference type="eggNOG" id="ENOG502T3BR">
    <property type="taxonomic scope" value="Eukaryota"/>
</dbReference>
<evidence type="ECO:0000313" key="4">
    <source>
        <dbReference type="EMBL" id="EED96658.1"/>
    </source>
</evidence>
<dbReference type="Gene3D" id="4.10.60.10">
    <property type="entry name" value="Zinc finger, CCHC-type"/>
    <property type="match status" value="1"/>
</dbReference>
<evidence type="ECO:0000256" key="2">
    <source>
        <dbReference type="SAM" id="MobiDB-lite"/>
    </source>
</evidence>
<feature type="compositionally biased region" description="Polar residues" evidence="2">
    <location>
        <begin position="1"/>
        <end position="15"/>
    </location>
</feature>
<reference evidence="4 5" key="1">
    <citation type="journal article" date="2004" name="Science">
        <title>The genome of the diatom Thalassiosira pseudonana: ecology, evolution, and metabolism.</title>
        <authorList>
            <person name="Armbrust E.V."/>
            <person name="Berges J.A."/>
            <person name="Bowler C."/>
            <person name="Green B.R."/>
            <person name="Martinez D."/>
            <person name="Putnam N.H."/>
            <person name="Zhou S."/>
            <person name="Allen A.E."/>
            <person name="Apt K.E."/>
            <person name="Bechner M."/>
            <person name="Brzezinski M.A."/>
            <person name="Chaal B.K."/>
            <person name="Chiovitti A."/>
            <person name="Davis A.K."/>
            <person name="Demarest M.S."/>
            <person name="Detter J.C."/>
            <person name="Glavina T."/>
            <person name="Goodstein D."/>
            <person name="Hadi M.Z."/>
            <person name="Hellsten U."/>
            <person name="Hildebrand M."/>
            <person name="Jenkins B.D."/>
            <person name="Jurka J."/>
            <person name="Kapitonov V.V."/>
            <person name="Kroger N."/>
            <person name="Lau W.W."/>
            <person name="Lane T.W."/>
            <person name="Larimer F.W."/>
            <person name="Lippmeier J.C."/>
            <person name="Lucas S."/>
            <person name="Medina M."/>
            <person name="Montsant A."/>
            <person name="Obornik M."/>
            <person name="Parker M.S."/>
            <person name="Palenik B."/>
            <person name="Pazour G.J."/>
            <person name="Richardson P.M."/>
            <person name="Rynearson T.A."/>
            <person name="Saito M.A."/>
            <person name="Schwartz D.C."/>
            <person name="Thamatrakoln K."/>
            <person name="Valentin K."/>
            <person name="Vardi A."/>
            <person name="Wilkerson F.P."/>
            <person name="Rokhsar D.S."/>
        </authorList>
    </citation>
    <scope>NUCLEOTIDE SEQUENCE [LARGE SCALE GENOMIC DNA]</scope>
    <source>
        <strain evidence="4 5">CCMP1335</strain>
    </source>
</reference>
<keyword evidence="1" id="KW-0479">Metal-binding</keyword>